<accession>A0A150S4U0</accession>
<dbReference type="EMBL" id="JEMB01001437">
    <property type="protein sequence ID" value="KYF87493.1"/>
    <property type="molecule type" value="Genomic_DNA"/>
</dbReference>
<keyword evidence="1" id="KW-1133">Transmembrane helix</keyword>
<keyword evidence="1" id="KW-0472">Membrane</keyword>
<keyword evidence="1" id="KW-0812">Transmembrane</keyword>
<name>A0A150S4U0_SORCE</name>
<dbReference type="AlphaFoldDB" id="A0A150S4U0"/>
<evidence type="ECO:0000313" key="3">
    <source>
        <dbReference type="Proteomes" id="UP000075635"/>
    </source>
</evidence>
<comment type="caution">
    <text evidence="2">The sequence shown here is derived from an EMBL/GenBank/DDBJ whole genome shotgun (WGS) entry which is preliminary data.</text>
</comment>
<proteinExistence type="predicted"/>
<evidence type="ECO:0000256" key="1">
    <source>
        <dbReference type="SAM" id="Phobius"/>
    </source>
</evidence>
<reference evidence="2 3" key="1">
    <citation type="submission" date="2014-02" db="EMBL/GenBank/DDBJ databases">
        <title>The small core and large imbalanced accessory genome model reveals a collaborative survival strategy of Sorangium cellulosum strains in nature.</title>
        <authorList>
            <person name="Han K."/>
            <person name="Peng R."/>
            <person name="Blom J."/>
            <person name="Li Y.-Z."/>
        </authorList>
    </citation>
    <scope>NUCLEOTIDE SEQUENCE [LARGE SCALE GENOMIC DNA]</scope>
    <source>
        <strain evidence="2 3">So0011-07</strain>
    </source>
</reference>
<protein>
    <submittedName>
        <fullName evidence="2">Uncharacterized protein</fullName>
    </submittedName>
</protein>
<feature type="transmembrane region" description="Helical" evidence="1">
    <location>
        <begin position="52"/>
        <end position="74"/>
    </location>
</feature>
<organism evidence="2 3">
    <name type="scientific">Sorangium cellulosum</name>
    <name type="common">Polyangium cellulosum</name>
    <dbReference type="NCBI Taxonomy" id="56"/>
    <lineage>
        <taxon>Bacteria</taxon>
        <taxon>Pseudomonadati</taxon>
        <taxon>Myxococcota</taxon>
        <taxon>Polyangia</taxon>
        <taxon>Polyangiales</taxon>
        <taxon>Polyangiaceae</taxon>
        <taxon>Sorangium</taxon>
    </lineage>
</organism>
<sequence>MPTIRADDNHLVRRLVHGELLMFCHRAAAPLAQTARLIREILLFGFTDPGQLAGGLPVLAGWTAATFALSLRLLRRHR</sequence>
<gene>
    <name evidence="2" type="ORF">BE17_45175</name>
</gene>
<evidence type="ECO:0000313" key="2">
    <source>
        <dbReference type="EMBL" id="KYF87493.1"/>
    </source>
</evidence>
<dbReference type="Proteomes" id="UP000075635">
    <property type="component" value="Unassembled WGS sequence"/>
</dbReference>